<dbReference type="Gene3D" id="3.40.50.2000">
    <property type="entry name" value="Glycogen Phosphorylase B"/>
    <property type="match status" value="1"/>
</dbReference>
<evidence type="ECO:0000256" key="5">
    <source>
        <dbReference type="RuleBase" id="RU362059"/>
    </source>
</evidence>
<comment type="catalytic activity">
    <reaction evidence="5">
        <text>glucuronate acceptor + UDP-alpha-D-glucuronate = acceptor beta-D-glucuronoside + UDP + H(+)</text>
        <dbReference type="Rhea" id="RHEA:21032"/>
        <dbReference type="ChEBI" id="CHEBI:15378"/>
        <dbReference type="ChEBI" id="CHEBI:58052"/>
        <dbReference type="ChEBI" id="CHEBI:58223"/>
        <dbReference type="ChEBI" id="CHEBI:132367"/>
        <dbReference type="ChEBI" id="CHEBI:132368"/>
        <dbReference type="EC" id="2.4.1.17"/>
    </reaction>
</comment>
<name>A0ABN8IQK5_9NEOP</name>
<dbReference type="InterPro" id="IPR050271">
    <property type="entry name" value="UDP-glycosyltransferase"/>
</dbReference>
<dbReference type="EMBL" id="OW152837">
    <property type="protein sequence ID" value="CAH2058056.1"/>
    <property type="molecule type" value="Genomic_DNA"/>
</dbReference>
<evidence type="ECO:0000256" key="3">
    <source>
        <dbReference type="ARBA" id="ARBA00022679"/>
    </source>
</evidence>
<evidence type="ECO:0000256" key="2">
    <source>
        <dbReference type="ARBA" id="ARBA00022676"/>
    </source>
</evidence>
<evidence type="ECO:0000256" key="1">
    <source>
        <dbReference type="ARBA" id="ARBA00009995"/>
    </source>
</evidence>
<dbReference type="Proteomes" id="UP000837857">
    <property type="component" value="Chromosome 25"/>
</dbReference>
<dbReference type="PANTHER" id="PTHR48043:SF159">
    <property type="entry name" value="EG:EG0003.4 PROTEIN-RELATED"/>
    <property type="match status" value="1"/>
</dbReference>
<gene>
    <name evidence="6" type="ORF">IPOD504_LOCUS10419</name>
</gene>
<dbReference type="EC" id="2.4.1.17" evidence="5"/>
<keyword evidence="2 4" id="KW-0328">Glycosyltransferase</keyword>
<evidence type="ECO:0000313" key="6">
    <source>
        <dbReference type="EMBL" id="CAH2058056.1"/>
    </source>
</evidence>
<dbReference type="InterPro" id="IPR035595">
    <property type="entry name" value="UDP_glycos_trans_CS"/>
</dbReference>
<dbReference type="PROSITE" id="PS00375">
    <property type="entry name" value="UDPGT"/>
    <property type="match status" value="1"/>
</dbReference>
<organism evidence="6 7">
    <name type="scientific">Iphiclides podalirius</name>
    <name type="common">scarce swallowtail</name>
    <dbReference type="NCBI Taxonomy" id="110791"/>
    <lineage>
        <taxon>Eukaryota</taxon>
        <taxon>Metazoa</taxon>
        <taxon>Ecdysozoa</taxon>
        <taxon>Arthropoda</taxon>
        <taxon>Hexapoda</taxon>
        <taxon>Insecta</taxon>
        <taxon>Pterygota</taxon>
        <taxon>Neoptera</taxon>
        <taxon>Endopterygota</taxon>
        <taxon>Lepidoptera</taxon>
        <taxon>Glossata</taxon>
        <taxon>Ditrysia</taxon>
        <taxon>Papilionoidea</taxon>
        <taxon>Papilionidae</taxon>
        <taxon>Papilioninae</taxon>
        <taxon>Iphiclides</taxon>
    </lineage>
</organism>
<accession>A0ABN8IQK5</accession>
<dbReference type="SUPFAM" id="SSF53756">
    <property type="entry name" value="UDP-Glycosyltransferase/glycogen phosphorylase"/>
    <property type="match status" value="1"/>
</dbReference>
<proteinExistence type="inferred from homology"/>
<dbReference type="Pfam" id="PF00201">
    <property type="entry name" value="UDPGT"/>
    <property type="match status" value="1"/>
</dbReference>
<feature type="non-terminal residue" evidence="6">
    <location>
        <position position="181"/>
    </location>
</feature>
<evidence type="ECO:0000313" key="7">
    <source>
        <dbReference type="Proteomes" id="UP000837857"/>
    </source>
</evidence>
<comment type="subcellular location">
    <subcellularLocation>
        <location evidence="5">Membrane</location>
        <topology evidence="5">Single-pass membrane protein</topology>
    </subcellularLocation>
</comment>
<dbReference type="InterPro" id="IPR002213">
    <property type="entry name" value="UDP_glucos_trans"/>
</dbReference>
<comment type="similarity">
    <text evidence="1 4">Belongs to the UDP-glycosyltransferase family.</text>
</comment>
<dbReference type="PANTHER" id="PTHR48043">
    <property type="entry name" value="EG:EG0003.4 PROTEIN-RELATED"/>
    <property type="match status" value="1"/>
</dbReference>
<reference evidence="6" key="1">
    <citation type="submission" date="2022-03" db="EMBL/GenBank/DDBJ databases">
        <authorList>
            <person name="Martin H S."/>
        </authorList>
    </citation>
    <scope>NUCLEOTIDE SEQUENCE</scope>
</reference>
<keyword evidence="7" id="KW-1185">Reference proteome</keyword>
<dbReference type="CDD" id="cd03784">
    <property type="entry name" value="GT1_Gtf-like"/>
    <property type="match status" value="1"/>
</dbReference>
<keyword evidence="3 4" id="KW-0808">Transferase</keyword>
<sequence length="181" mass="20891">MGGLHQKPQKQLPENLQSFLDASNQRPQSTKIKVFKWLPQSDLLRHPNVKVFITQGGLQSTDEAITAGVPLVGIPMLADQWYNVEKYVYHKIGVKLDFENLTEIQLRKAIIEVAENKSYRNNIKKLRSLMQDQPQTPLERTTWWIEYVLRHGGAKHLRAPAANMSWSEFLELELVSVIILY</sequence>
<protein>
    <recommendedName>
        <fullName evidence="5">UDP-glucuronosyltransferase</fullName>
        <ecNumber evidence="5">2.4.1.17</ecNumber>
    </recommendedName>
</protein>
<evidence type="ECO:0000256" key="4">
    <source>
        <dbReference type="RuleBase" id="RU003718"/>
    </source>
</evidence>